<organism evidence="1 2">
    <name type="scientific">Lithospermum erythrorhizon</name>
    <name type="common">Purple gromwell</name>
    <name type="synonym">Lithospermum officinale var. erythrorhizon</name>
    <dbReference type="NCBI Taxonomy" id="34254"/>
    <lineage>
        <taxon>Eukaryota</taxon>
        <taxon>Viridiplantae</taxon>
        <taxon>Streptophyta</taxon>
        <taxon>Embryophyta</taxon>
        <taxon>Tracheophyta</taxon>
        <taxon>Spermatophyta</taxon>
        <taxon>Magnoliopsida</taxon>
        <taxon>eudicotyledons</taxon>
        <taxon>Gunneridae</taxon>
        <taxon>Pentapetalae</taxon>
        <taxon>asterids</taxon>
        <taxon>lamiids</taxon>
        <taxon>Boraginales</taxon>
        <taxon>Boraginaceae</taxon>
        <taxon>Boraginoideae</taxon>
        <taxon>Lithospermeae</taxon>
        <taxon>Lithospermum</taxon>
    </lineage>
</organism>
<evidence type="ECO:0000313" key="2">
    <source>
        <dbReference type="Proteomes" id="UP001454036"/>
    </source>
</evidence>
<dbReference type="EMBL" id="BAABME010007438">
    <property type="protein sequence ID" value="GAA0170882.1"/>
    <property type="molecule type" value="Genomic_DNA"/>
</dbReference>
<dbReference type="Proteomes" id="UP001454036">
    <property type="component" value="Unassembled WGS sequence"/>
</dbReference>
<protein>
    <recommendedName>
        <fullName evidence="3">Transposase</fullName>
    </recommendedName>
</protein>
<keyword evidence="2" id="KW-1185">Reference proteome</keyword>
<reference evidence="1 2" key="1">
    <citation type="submission" date="2024-01" db="EMBL/GenBank/DDBJ databases">
        <title>The complete chloroplast genome sequence of Lithospermum erythrorhizon: insights into the phylogenetic relationship among Boraginaceae species and the maternal lineages of purple gromwells.</title>
        <authorList>
            <person name="Okada T."/>
            <person name="Watanabe K."/>
        </authorList>
    </citation>
    <scope>NUCLEOTIDE SEQUENCE [LARGE SCALE GENOMIC DNA]</scope>
</reference>
<proteinExistence type="predicted"/>
<accession>A0AAV3R7C4</accession>
<evidence type="ECO:0008006" key="3">
    <source>
        <dbReference type="Google" id="ProtNLM"/>
    </source>
</evidence>
<dbReference type="PANTHER" id="PTHR31973:SF189">
    <property type="entry name" value="TRANSPOSASE, MUDR, PLANT, MULE TRANSPOSASE DOMAIN PROTEIN-RELATED"/>
    <property type="match status" value="1"/>
</dbReference>
<gene>
    <name evidence="1" type="ORF">LIER_25049</name>
</gene>
<dbReference type="PANTHER" id="PTHR31973">
    <property type="entry name" value="POLYPROTEIN, PUTATIVE-RELATED"/>
    <property type="match status" value="1"/>
</dbReference>
<dbReference type="AlphaFoldDB" id="A0AAV3R7C4"/>
<name>A0AAV3R7C4_LITER</name>
<evidence type="ECO:0000313" key="1">
    <source>
        <dbReference type="EMBL" id="GAA0170882.1"/>
    </source>
</evidence>
<sequence length="198" mass="23391">MFTNKKQAKEAITCFAFANKKPLACYVDDSRRMKFKCKLPCKWVVWLSKSKRLDPNDFMIKTMSTKHKNCPQKRTKFGNSNFLAVAFEDIIRVMPNIKIPALQVVVKMKFSIRISADISRRKRDSARRKIEGDHVGQFNRLWDYNHELKKSHPRSRVLINYEQERDANGDHKFKRIYVCLRPLVEDKKKGLESALREK</sequence>
<comment type="caution">
    <text evidence="1">The sequence shown here is derived from an EMBL/GenBank/DDBJ whole genome shotgun (WGS) entry which is preliminary data.</text>
</comment>